<protein>
    <submittedName>
        <fullName evidence="6">Iron complex transport system ATP-binding protein</fullName>
    </submittedName>
</protein>
<keyword evidence="3 6" id="KW-0067">ATP-binding</keyword>
<dbReference type="FunFam" id="3.40.50.300:FF:000134">
    <property type="entry name" value="Iron-enterobactin ABC transporter ATP-binding protein"/>
    <property type="match status" value="1"/>
</dbReference>
<dbReference type="Pfam" id="PF00005">
    <property type="entry name" value="ABC_tran"/>
    <property type="match status" value="1"/>
</dbReference>
<dbReference type="OrthoDB" id="9799337at2"/>
<organism evidence="6 7">
    <name type="scientific">Anaerobranca gottschalkii DSM 13577</name>
    <dbReference type="NCBI Taxonomy" id="1120990"/>
    <lineage>
        <taxon>Bacteria</taxon>
        <taxon>Bacillati</taxon>
        <taxon>Bacillota</taxon>
        <taxon>Clostridia</taxon>
        <taxon>Eubacteriales</taxon>
        <taxon>Proteinivoracaceae</taxon>
        <taxon>Anaerobranca</taxon>
    </lineage>
</organism>
<evidence type="ECO:0000256" key="1">
    <source>
        <dbReference type="ARBA" id="ARBA00022448"/>
    </source>
</evidence>
<keyword evidence="4" id="KW-1278">Translocase</keyword>
<dbReference type="InterPro" id="IPR003593">
    <property type="entry name" value="AAA+_ATPase"/>
</dbReference>
<keyword evidence="2" id="KW-0547">Nucleotide-binding</keyword>
<evidence type="ECO:0000256" key="4">
    <source>
        <dbReference type="ARBA" id="ARBA00022967"/>
    </source>
</evidence>
<accession>A0A1I0A257</accession>
<evidence type="ECO:0000313" key="6">
    <source>
        <dbReference type="EMBL" id="SES88024.1"/>
    </source>
</evidence>
<keyword evidence="1" id="KW-0813">Transport</keyword>
<evidence type="ECO:0000259" key="5">
    <source>
        <dbReference type="PROSITE" id="PS50893"/>
    </source>
</evidence>
<dbReference type="InterPro" id="IPR003439">
    <property type="entry name" value="ABC_transporter-like_ATP-bd"/>
</dbReference>
<dbReference type="AlphaFoldDB" id="A0A1I0A257"/>
<dbReference type="InterPro" id="IPR017871">
    <property type="entry name" value="ABC_transporter-like_CS"/>
</dbReference>
<dbReference type="GO" id="GO:0016887">
    <property type="term" value="F:ATP hydrolysis activity"/>
    <property type="evidence" value="ECO:0007669"/>
    <property type="project" value="InterPro"/>
</dbReference>
<dbReference type="Proteomes" id="UP000243819">
    <property type="component" value="Unassembled WGS sequence"/>
</dbReference>
<keyword evidence="7" id="KW-1185">Reference proteome</keyword>
<reference evidence="7" key="1">
    <citation type="submission" date="2016-10" db="EMBL/GenBank/DDBJ databases">
        <authorList>
            <person name="Varghese N."/>
            <person name="Submissions S."/>
        </authorList>
    </citation>
    <scope>NUCLEOTIDE SEQUENCE [LARGE SCALE GENOMIC DNA]</scope>
    <source>
        <strain evidence="7">DSM 13577</strain>
    </source>
</reference>
<dbReference type="PROSITE" id="PS00211">
    <property type="entry name" value="ABC_TRANSPORTER_1"/>
    <property type="match status" value="1"/>
</dbReference>
<sequence>MSQILISGLSWKYETQKILTDIKLNIERGKFYSIIGPNGSGKTTLLKNILKILPVEKKTIFLQGQDINKISIKNLAKKIAHVPQDTKIDFDFTVLDLVMMGRNPYLKHFQLEGEKDLEIVKGAMEATGVWEFRNKSINNLSGGERQRVIISRALAQQSDILLLDEPISNLDLYHQIEILDLIHKIVKEKGKTVIAVLHDLNLAAQYSDYVILLNKGKVFTEGKPEEVITEKNISEVYKINCRVIKNPCDNTPLVITIANKGEKERKK</sequence>
<name>A0A1I0A257_9FIRM</name>
<dbReference type="SMART" id="SM00382">
    <property type="entry name" value="AAA"/>
    <property type="match status" value="1"/>
</dbReference>
<dbReference type="RefSeq" id="WP_091350137.1">
    <property type="nucleotide sequence ID" value="NZ_FOIF01000016.1"/>
</dbReference>
<dbReference type="PROSITE" id="PS50893">
    <property type="entry name" value="ABC_TRANSPORTER_2"/>
    <property type="match status" value="1"/>
</dbReference>
<dbReference type="EMBL" id="FOIF01000016">
    <property type="protein sequence ID" value="SES88024.1"/>
    <property type="molecule type" value="Genomic_DNA"/>
</dbReference>
<dbReference type="STRING" id="1120990.SAMN03080614_101614"/>
<dbReference type="CDD" id="cd03214">
    <property type="entry name" value="ABC_Iron-Siderophores_B12_Hemin"/>
    <property type="match status" value="1"/>
</dbReference>
<dbReference type="SUPFAM" id="SSF52540">
    <property type="entry name" value="P-loop containing nucleoside triphosphate hydrolases"/>
    <property type="match status" value="1"/>
</dbReference>
<dbReference type="GO" id="GO:0005524">
    <property type="term" value="F:ATP binding"/>
    <property type="evidence" value="ECO:0007669"/>
    <property type="project" value="UniProtKB-KW"/>
</dbReference>
<proteinExistence type="predicted"/>
<dbReference type="InterPro" id="IPR027417">
    <property type="entry name" value="P-loop_NTPase"/>
</dbReference>
<dbReference type="NCBIfam" id="NF010068">
    <property type="entry name" value="PRK13548.1"/>
    <property type="match status" value="1"/>
</dbReference>
<evidence type="ECO:0000256" key="2">
    <source>
        <dbReference type="ARBA" id="ARBA00022741"/>
    </source>
</evidence>
<evidence type="ECO:0000313" key="7">
    <source>
        <dbReference type="Proteomes" id="UP000243819"/>
    </source>
</evidence>
<evidence type="ECO:0000256" key="3">
    <source>
        <dbReference type="ARBA" id="ARBA00022840"/>
    </source>
</evidence>
<feature type="domain" description="ABC transporter" evidence="5">
    <location>
        <begin position="4"/>
        <end position="240"/>
    </location>
</feature>
<dbReference type="Gene3D" id="3.40.50.300">
    <property type="entry name" value="P-loop containing nucleotide triphosphate hydrolases"/>
    <property type="match status" value="1"/>
</dbReference>
<gene>
    <name evidence="6" type="ORF">SAMN03080614_101614</name>
</gene>
<dbReference type="PANTHER" id="PTHR42794:SF1">
    <property type="entry name" value="HEMIN IMPORT ATP-BINDING PROTEIN HMUV"/>
    <property type="match status" value="1"/>
</dbReference>
<dbReference type="PANTHER" id="PTHR42794">
    <property type="entry name" value="HEMIN IMPORT ATP-BINDING PROTEIN HMUV"/>
    <property type="match status" value="1"/>
</dbReference>